<dbReference type="EMBL" id="JAODUP010000031">
    <property type="protein sequence ID" value="KAK2167227.1"/>
    <property type="molecule type" value="Genomic_DNA"/>
</dbReference>
<keyword evidence="3" id="KW-1185">Reference proteome</keyword>
<sequence length="107" mass="12638">MLGHSSYRCWAIPQMLGPFYGCWKIQWIMWYSLFGSVPVMMLLMIECSTDVRKFFRWQTILQFTRINDDLLQVLRGLHMLGCFTDAKTLAKLYTLYDTVGVLSPEWN</sequence>
<reference evidence="2" key="1">
    <citation type="journal article" date="2023" name="Mol. Biol. Evol.">
        <title>Third-Generation Sequencing Reveals the Adaptive Role of the Epigenome in Three Deep-Sea Polychaetes.</title>
        <authorList>
            <person name="Perez M."/>
            <person name="Aroh O."/>
            <person name="Sun Y."/>
            <person name="Lan Y."/>
            <person name="Juniper S.K."/>
            <person name="Young C.R."/>
            <person name="Angers B."/>
            <person name="Qian P.Y."/>
        </authorList>
    </citation>
    <scope>NUCLEOTIDE SEQUENCE</scope>
    <source>
        <strain evidence="2">P08H-3</strain>
    </source>
</reference>
<name>A0AAD9NEF2_9ANNE</name>
<organism evidence="2 3">
    <name type="scientific">Paralvinella palmiformis</name>
    <dbReference type="NCBI Taxonomy" id="53620"/>
    <lineage>
        <taxon>Eukaryota</taxon>
        <taxon>Metazoa</taxon>
        <taxon>Spiralia</taxon>
        <taxon>Lophotrochozoa</taxon>
        <taxon>Annelida</taxon>
        <taxon>Polychaeta</taxon>
        <taxon>Sedentaria</taxon>
        <taxon>Canalipalpata</taxon>
        <taxon>Terebellida</taxon>
        <taxon>Terebelliformia</taxon>
        <taxon>Alvinellidae</taxon>
        <taxon>Paralvinella</taxon>
    </lineage>
</organism>
<evidence type="ECO:0000313" key="3">
    <source>
        <dbReference type="Proteomes" id="UP001208570"/>
    </source>
</evidence>
<proteinExistence type="predicted"/>
<gene>
    <name evidence="2" type="ORF">LSH36_31g09025</name>
</gene>
<keyword evidence="1" id="KW-0812">Transmembrane</keyword>
<feature type="transmembrane region" description="Helical" evidence="1">
    <location>
        <begin position="25"/>
        <end position="45"/>
    </location>
</feature>
<comment type="caution">
    <text evidence="2">The sequence shown here is derived from an EMBL/GenBank/DDBJ whole genome shotgun (WGS) entry which is preliminary data.</text>
</comment>
<evidence type="ECO:0000313" key="2">
    <source>
        <dbReference type="EMBL" id="KAK2167227.1"/>
    </source>
</evidence>
<evidence type="ECO:0000256" key="1">
    <source>
        <dbReference type="SAM" id="Phobius"/>
    </source>
</evidence>
<protein>
    <submittedName>
        <fullName evidence="2">Uncharacterized protein</fullName>
    </submittedName>
</protein>
<keyword evidence="1" id="KW-1133">Transmembrane helix</keyword>
<accession>A0AAD9NEF2</accession>
<keyword evidence="1" id="KW-0472">Membrane</keyword>
<dbReference type="AlphaFoldDB" id="A0AAD9NEF2"/>
<dbReference type="Proteomes" id="UP001208570">
    <property type="component" value="Unassembled WGS sequence"/>
</dbReference>